<sequence>MSFGKMNCFIDLISTEPVKDSEGFVTPGNTVVAHVRAYFEQRNSTEKWTNMTQGSEVNALFRLRVVPGLKLNSRHLIVCEGKRYNIYSVENVKGRGMYLEVLAVSADG</sequence>
<gene>
    <name evidence="1" type="ORF">SAMN05192585_13219</name>
</gene>
<keyword evidence="2" id="KW-1185">Reference proteome</keyword>
<dbReference type="InterPro" id="IPR008767">
    <property type="entry name" value="Phage_SPP1_head-tail_adaptor"/>
</dbReference>
<name>A0A1H0E8T8_9FIRM</name>
<protein>
    <submittedName>
        <fullName evidence="1">Phage head-tail joining protein</fullName>
    </submittedName>
</protein>
<proteinExistence type="predicted"/>
<accession>A0A1H0E8T8</accession>
<dbReference type="STRING" id="258515.SAMN05192585_13219"/>
<evidence type="ECO:0000313" key="1">
    <source>
        <dbReference type="EMBL" id="SDN78706.1"/>
    </source>
</evidence>
<dbReference type="InterPro" id="IPR038666">
    <property type="entry name" value="SSP1_head-tail_sf"/>
</dbReference>
<dbReference type="RefSeq" id="WP_092642128.1">
    <property type="nucleotide sequence ID" value="NZ_FNID01000032.1"/>
</dbReference>
<dbReference type="EMBL" id="FNID01000032">
    <property type="protein sequence ID" value="SDN78706.1"/>
    <property type="molecule type" value="Genomic_DNA"/>
</dbReference>
<evidence type="ECO:0000313" key="2">
    <source>
        <dbReference type="Proteomes" id="UP000199182"/>
    </source>
</evidence>
<dbReference type="Proteomes" id="UP000199182">
    <property type="component" value="Unassembled WGS sequence"/>
</dbReference>
<dbReference type="AlphaFoldDB" id="A0A1H0E8T8"/>
<dbReference type="OrthoDB" id="3078425at2"/>
<dbReference type="Pfam" id="PF05521">
    <property type="entry name" value="Phage_HCP"/>
    <property type="match status" value="1"/>
</dbReference>
<dbReference type="Gene3D" id="2.40.10.270">
    <property type="entry name" value="Bacteriophage SPP1 head-tail adaptor protein"/>
    <property type="match status" value="1"/>
</dbReference>
<organism evidence="1 2">
    <name type="scientific">Acetanaerobacterium elongatum</name>
    <dbReference type="NCBI Taxonomy" id="258515"/>
    <lineage>
        <taxon>Bacteria</taxon>
        <taxon>Bacillati</taxon>
        <taxon>Bacillota</taxon>
        <taxon>Clostridia</taxon>
        <taxon>Eubacteriales</taxon>
        <taxon>Oscillospiraceae</taxon>
        <taxon>Acetanaerobacterium</taxon>
    </lineage>
</organism>
<reference evidence="1 2" key="1">
    <citation type="submission" date="2016-10" db="EMBL/GenBank/DDBJ databases">
        <authorList>
            <person name="de Groot N.N."/>
        </authorList>
    </citation>
    <scope>NUCLEOTIDE SEQUENCE [LARGE SCALE GENOMIC DNA]</scope>
    <source>
        <strain evidence="1 2">CGMCC 1.5012</strain>
    </source>
</reference>